<gene>
    <name evidence="2" type="ORF">EHS11_03230</name>
</gene>
<dbReference type="GO" id="GO:0005829">
    <property type="term" value="C:cytosol"/>
    <property type="evidence" value="ECO:0007669"/>
    <property type="project" value="TreeGrafter"/>
</dbReference>
<feature type="domain" description="UvrD-like helicase C-terminal" evidence="1">
    <location>
        <begin position="431"/>
        <end position="465"/>
    </location>
</feature>
<dbReference type="AlphaFoldDB" id="A0A4R9LTW4"/>
<dbReference type="Proteomes" id="UP000298264">
    <property type="component" value="Unassembled WGS sequence"/>
</dbReference>
<evidence type="ECO:0000259" key="1">
    <source>
        <dbReference type="Pfam" id="PF13538"/>
    </source>
</evidence>
<accession>A0A4R9LTW4</accession>
<dbReference type="GO" id="GO:0000725">
    <property type="term" value="P:recombinational repair"/>
    <property type="evidence" value="ECO:0007669"/>
    <property type="project" value="TreeGrafter"/>
</dbReference>
<reference evidence="2" key="1">
    <citation type="journal article" date="2019" name="PLoS Negl. Trop. Dis.">
        <title>Revisiting the worldwide diversity of Leptospira species in the environment.</title>
        <authorList>
            <person name="Vincent A.T."/>
            <person name="Schiettekatte O."/>
            <person name="Bourhy P."/>
            <person name="Veyrier F.J."/>
            <person name="Picardeau M."/>
        </authorList>
    </citation>
    <scope>NUCLEOTIDE SEQUENCE [LARGE SCALE GENOMIC DNA]</scope>
    <source>
        <strain evidence="2">201400974</strain>
    </source>
</reference>
<protein>
    <recommendedName>
        <fullName evidence="1">UvrD-like helicase C-terminal domain-containing protein</fullName>
    </recommendedName>
</protein>
<dbReference type="OrthoDB" id="1100019at2"/>
<proteinExistence type="predicted"/>
<dbReference type="InterPro" id="IPR027785">
    <property type="entry name" value="UvrD-like_helicase_C"/>
</dbReference>
<evidence type="ECO:0000313" key="2">
    <source>
        <dbReference type="EMBL" id="TGN14008.1"/>
    </source>
</evidence>
<dbReference type="Pfam" id="PF13245">
    <property type="entry name" value="AAA_19"/>
    <property type="match status" value="1"/>
</dbReference>
<evidence type="ECO:0000313" key="3">
    <source>
        <dbReference type="Proteomes" id="UP000298264"/>
    </source>
</evidence>
<dbReference type="SUPFAM" id="SSF52540">
    <property type="entry name" value="P-loop containing nucleoside triphosphate hydrolases"/>
    <property type="match status" value="1"/>
</dbReference>
<dbReference type="GO" id="GO:0005524">
    <property type="term" value="F:ATP binding"/>
    <property type="evidence" value="ECO:0007669"/>
    <property type="project" value="InterPro"/>
</dbReference>
<name>A0A4R9LTW4_9LEPT</name>
<dbReference type="InterPro" id="IPR027417">
    <property type="entry name" value="P-loop_NTPase"/>
</dbReference>
<dbReference type="RefSeq" id="WP_135762980.1">
    <property type="nucleotide sequence ID" value="NZ_RQHV01000021.1"/>
</dbReference>
<sequence length="478" mass="55223">MLIKDFLSNGKSMLIAPAGFGKTHTISECLQYCQNEKKQLVLTHTHAGVASIKEKIGKTALPSRSYDIETITSFAQKYSLAFCNNSDIPEQSYPKEYYPFILENAIKFIKLKPIKEIISNTYGRLFVDEYQDCTTKQHELILLLSNILPTHLLGDFLQGIFDFNDNTLVDMTDRVQMGEFSEFKFELDKPQRWLNGNNSTLGEDLKKIRQDILMKVDLKLENYPSIEMHSFPERDLSNPKSDYYKRIRILLKEPNLLLLHPETSNINPRLSLIKLLNNSVTLIESIDDKDFYNVSKLADSISEENVKIKLIEICHKLFNKTGIDYWFNDKGLKNKTKAEERERILPLQLKINSLTNKLSSELLSETIKEIGKLDQVKCSRKELYKTFCRALDDSEIQNISVYDSMVNSRNFTRRIGRKVFGRCIGTTLLTKGLEFDTVVILNAHKFTHPKHLYVALTRASKRLIICTENNILRPNYLI</sequence>
<dbReference type="GO" id="GO:0043138">
    <property type="term" value="F:3'-5' DNA helicase activity"/>
    <property type="evidence" value="ECO:0007669"/>
    <property type="project" value="TreeGrafter"/>
</dbReference>
<dbReference type="PANTHER" id="PTHR11070:SF17">
    <property type="entry name" value="DNA HELICASE IV"/>
    <property type="match status" value="1"/>
</dbReference>
<comment type="caution">
    <text evidence="2">The sequence shown here is derived from an EMBL/GenBank/DDBJ whole genome shotgun (WGS) entry which is preliminary data.</text>
</comment>
<dbReference type="Gene3D" id="3.40.50.300">
    <property type="entry name" value="P-loop containing nucleotide triphosphate hydrolases"/>
    <property type="match status" value="2"/>
</dbReference>
<dbReference type="InterPro" id="IPR000212">
    <property type="entry name" value="DNA_helicase_UvrD/REP"/>
</dbReference>
<dbReference type="PANTHER" id="PTHR11070">
    <property type="entry name" value="UVRD / RECB / PCRA DNA HELICASE FAMILY MEMBER"/>
    <property type="match status" value="1"/>
</dbReference>
<organism evidence="2 3">
    <name type="scientific">Leptospira ilyithenensis</name>
    <dbReference type="NCBI Taxonomy" id="2484901"/>
    <lineage>
        <taxon>Bacteria</taxon>
        <taxon>Pseudomonadati</taxon>
        <taxon>Spirochaetota</taxon>
        <taxon>Spirochaetia</taxon>
        <taxon>Leptospirales</taxon>
        <taxon>Leptospiraceae</taxon>
        <taxon>Leptospira</taxon>
    </lineage>
</organism>
<dbReference type="Pfam" id="PF13538">
    <property type="entry name" value="UvrD_C_2"/>
    <property type="match status" value="1"/>
</dbReference>
<keyword evidence="3" id="KW-1185">Reference proteome</keyword>
<dbReference type="GO" id="GO:0003677">
    <property type="term" value="F:DNA binding"/>
    <property type="evidence" value="ECO:0007669"/>
    <property type="project" value="InterPro"/>
</dbReference>
<dbReference type="EMBL" id="RQHV01000021">
    <property type="protein sequence ID" value="TGN14008.1"/>
    <property type="molecule type" value="Genomic_DNA"/>
</dbReference>